<dbReference type="GO" id="GO:0061630">
    <property type="term" value="F:ubiquitin protein ligase activity"/>
    <property type="evidence" value="ECO:0007669"/>
    <property type="project" value="TreeGrafter"/>
</dbReference>
<feature type="domain" description="RING-type" evidence="6">
    <location>
        <begin position="5"/>
        <end position="48"/>
    </location>
</feature>
<feature type="region of interest" description="Disordered" evidence="5">
    <location>
        <begin position="336"/>
        <end position="377"/>
    </location>
</feature>
<dbReference type="GeneID" id="85366491"/>
<dbReference type="Proteomes" id="UP001175211">
    <property type="component" value="Unassembled WGS sequence"/>
</dbReference>
<keyword evidence="1" id="KW-0479">Metal-binding</keyword>
<evidence type="ECO:0000256" key="3">
    <source>
        <dbReference type="ARBA" id="ARBA00022833"/>
    </source>
</evidence>
<dbReference type="SMART" id="SM00184">
    <property type="entry name" value="RING"/>
    <property type="match status" value="1"/>
</dbReference>
<keyword evidence="8" id="KW-1185">Reference proteome</keyword>
<protein>
    <recommendedName>
        <fullName evidence="6">RING-type domain-containing protein</fullName>
    </recommendedName>
</protein>
<feature type="region of interest" description="Disordered" evidence="5">
    <location>
        <begin position="111"/>
        <end position="139"/>
    </location>
</feature>
<accession>A0AA39NJT0</accession>
<organism evidence="7 8">
    <name type="scientific">Armillaria tabescens</name>
    <name type="common">Ringless honey mushroom</name>
    <name type="synonym">Agaricus tabescens</name>
    <dbReference type="NCBI Taxonomy" id="1929756"/>
    <lineage>
        <taxon>Eukaryota</taxon>
        <taxon>Fungi</taxon>
        <taxon>Dikarya</taxon>
        <taxon>Basidiomycota</taxon>
        <taxon>Agaricomycotina</taxon>
        <taxon>Agaricomycetes</taxon>
        <taxon>Agaricomycetidae</taxon>
        <taxon>Agaricales</taxon>
        <taxon>Marasmiineae</taxon>
        <taxon>Physalacriaceae</taxon>
        <taxon>Desarmillaria</taxon>
    </lineage>
</organism>
<feature type="compositionally biased region" description="Polar residues" evidence="5">
    <location>
        <begin position="348"/>
        <end position="357"/>
    </location>
</feature>
<evidence type="ECO:0000313" key="8">
    <source>
        <dbReference type="Proteomes" id="UP001175211"/>
    </source>
</evidence>
<dbReference type="PROSITE" id="PS50089">
    <property type="entry name" value="ZF_RING_2"/>
    <property type="match status" value="1"/>
</dbReference>
<dbReference type="PANTHER" id="PTHR23327">
    <property type="entry name" value="RING FINGER PROTEIN 127"/>
    <property type="match status" value="1"/>
</dbReference>
<dbReference type="PROSITE" id="PS00518">
    <property type="entry name" value="ZF_RING_1"/>
    <property type="match status" value="1"/>
</dbReference>
<dbReference type="InterPro" id="IPR017907">
    <property type="entry name" value="Znf_RING_CS"/>
</dbReference>
<proteinExistence type="predicted"/>
<dbReference type="SUPFAM" id="SSF57850">
    <property type="entry name" value="RING/U-box"/>
    <property type="match status" value="1"/>
</dbReference>
<keyword evidence="3" id="KW-0862">Zinc</keyword>
<feature type="compositionally biased region" description="Polar residues" evidence="5">
    <location>
        <begin position="278"/>
        <end position="295"/>
    </location>
</feature>
<evidence type="ECO:0000256" key="1">
    <source>
        <dbReference type="ARBA" id="ARBA00022723"/>
    </source>
</evidence>
<dbReference type="Gene3D" id="3.30.40.10">
    <property type="entry name" value="Zinc/RING finger domain, C3HC4 (zinc finger)"/>
    <property type="match status" value="1"/>
</dbReference>
<sequence>MAPQCAICLSDLRNPVTTPCGHVFCSECLMRATARATDGFHTSCPCCRKRFPIAVPDVRYLPAQFRPFVLDPIRSIYFATDDPHDRSDIIQRNESLERENELLRARVQELEADGASSHPGNEEEEGSDPQEIDTPVFLDHPDPDLVLSEVTSNSLVPLYVATNSAYPRSAPLFRPETQLIPPPHPTHTGPARSFAPASVMGLNRPTSGQTISGTFTFSRSETRSNYSTALARPTGPVGPTSSNMGNVLVPGPRTFIFNFPESHHSTPSIPAPRWGAGPSSTVRPTSSGNTGNLSFSHPGAQWTVPSNSAFNFPNQSASNSVLNATGPRYLFSRRESHPRMATAATLGLGSSATNSTADDVPNSSSTSGSESRRPSSS</sequence>
<dbReference type="AlphaFoldDB" id="A0AA39NJT0"/>
<dbReference type="PANTHER" id="PTHR23327:SF42">
    <property type="entry name" value="LON PEPTIDASE N-TERMINAL DOMAIN AND RING FINGER PROTEIN C14F5.10C"/>
    <property type="match status" value="1"/>
</dbReference>
<feature type="region of interest" description="Disordered" evidence="5">
    <location>
        <begin position="267"/>
        <end position="300"/>
    </location>
</feature>
<dbReference type="GO" id="GO:0008270">
    <property type="term" value="F:zinc ion binding"/>
    <property type="evidence" value="ECO:0007669"/>
    <property type="project" value="UniProtKB-KW"/>
</dbReference>
<evidence type="ECO:0000256" key="5">
    <source>
        <dbReference type="SAM" id="MobiDB-lite"/>
    </source>
</evidence>
<dbReference type="InterPro" id="IPR013083">
    <property type="entry name" value="Znf_RING/FYVE/PHD"/>
</dbReference>
<dbReference type="Pfam" id="PF13445">
    <property type="entry name" value="zf-RING_UBOX"/>
    <property type="match status" value="1"/>
</dbReference>
<comment type="caution">
    <text evidence="7">The sequence shown here is derived from an EMBL/GenBank/DDBJ whole genome shotgun (WGS) entry which is preliminary data.</text>
</comment>
<evidence type="ECO:0000313" key="7">
    <source>
        <dbReference type="EMBL" id="KAK0466926.1"/>
    </source>
</evidence>
<name>A0AA39NJT0_ARMTA</name>
<gene>
    <name evidence="7" type="ORF">EV420DRAFT_654837</name>
</gene>
<evidence type="ECO:0000259" key="6">
    <source>
        <dbReference type="PROSITE" id="PS50089"/>
    </source>
</evidence>
<dbReference type="RefSeq" id="XP_060337518.1">
    <property type="nucleotide sequence ID" value="XM_060482943.1"/>
</dbReference>
<dbReference type="EMBL" id="JAUEPS010000003">
    <property type="protein sequence ID" value="KAK0466926.1"/>
    <property type="molecule type" value="Genomic_DNA"/>
</dbReference>
<feature type="compositionally biased region" description="Acidic residues" evidence="5">
    <location>
        <begin position="122"/>
        <end position="131"/>
    </location>
</feature>
<reference evidence="7" key="1">
    <citation type="submission" date="2023-06" db="EMBL/GenBank/DDBJ databases">
        <authorList>
            <consortium name="Lawrence Berkeley National Laboratory"/>
            <person name="Ahrendt S."/>
            <person name="Sahu N."/>
            <person name="Indic B."/>
            <person name="Wong-Bajracharya J."/>
            <person name="Merenyi Z."/>
            <person name="Ke H.-M."/>
            <person name="Monk M."/>
            <person name="Kocsube S."/>
            <person name="Drula E."/>
            <person name="Lipzen A."/>
            <person name="Balint B."/>
            <person name="Henrissat B."/>
            <person name="Andreopoulos B."/>
            <person name="Martin F.M."/>
            <person name="Harder C.B."/>
            <person name="Rigling D."/>
            <person name="Ford K.L."/>
            <person name="Foster G.D."/>
            <person name="Pangilinan J."/>
            <person name="Papanicolaou A."/>
            <person name="Barry K."/>
            <person name="LaButti K."/>
            <person name="Viragh M."/>
            <person name="Koriabine M."/>
            <person name="Yan M."/>
            <person name="Riley R."/>
            <person name="Champramary S."/>
            <person name="Plett K.L."/>
            <person name="Tsai I.J."/>
            <person name="Slot J."/>
            <person name="Sipos G."/>
            <person name="Plett J."/>
            <person name="Nagy L.G."/>
            <person name="Grigoriev I.V."/>
        </authorList>
    </citation>
    <scope>NUCLEOTIDE SEQUENCE</scope>
    <source>
        <strain evidence="7">CCBAS 213</strain>
    </source>
</reference>
<evidence type="ECO:0000256" key="4">
    <source>
        <dbReference type="PROSITE-ProRule" id="PRU00175"/>
    </source>
</evidence>
<evidence type="ECO:0000256" key="2">
    <source>
        <dbReference type="ARBA" id="ARBA00022771"/>
    </source>
</evidence>
<dbReference type="InterPro" id="IPR027370">
    <property type="entry name" value="Znf-RING_euk"/>
</dbReference>
<dbReference type="InterPro" id="IPR001841">
    <property type="entry name" value="Znf_RING"/>
</dbReference>
<keyword evidence="2 4" id="KW-0863">Zinc-finger</keyword>